<evidence type="ECO:0000256" key="1">
    <source>
        <dbReference type="SAM" id="MobiDB-lite"/>
    </source>
</evidence>
<dbReference type="EMBL" id="JAKOGI010000309">
    <property type="protein sequence ID" value="KAJ8437275.1"/>
    <property type="molecule type" value="Genomic_DNA"/>
</dbReference>
<evidence type="ECO:0000313" key="2">
    <source>
        <dbReference type="EMBL" id="KAJ8437275.1"/>
    </source>
</evidence>
<dbReference type="Proteomes" id="UP001153076">
    <property type="component" value="Unassembled WGS sequence"/>
</dbReference>
<gene>
    <name evidence="2" type="ORF">Cgig2_010100</name>
</gene>
<protein>
    <submittedName>
        <fullName evidence="2">Uncharacterized protein</fullName>
    </submittedName>
</protein>
<dbReference type="AlphaFoldDB" id="A0A9Q1K6F0"/>
<feature type="region of interest" description="Disordered" evidence="1">
    <location>
        <begin position="175"/>
        <end position="197"/>
    </location>
</feature>
<accession>A0A9Q1K6F0</accession>
<keyword evidence="3" id="KW-1185">Reference proteome</keyword>
<organism evidence="2 3">
    <name type="scientific">Carnegiea gigantea</name>
    <dbReference type="NCBI Taxonomy" id="171969"/>
    <lineage>
        <taxon>Eukaryota</taxon>
        <taxon>Viridiplantae</taxon>
        <taxon>Streptophyta</taxon>
        <taxon>Embryophyta</taxon>
        <taxon>Tracheophyta</taxon>
        <taxon>Spermatophyta</taxon>
        <taxon>Magnoliopsida</taxon>
        <taxon>eudicotyledons</taxon>
        <taxon>Gunneridae</taxon>
        <taxon>Pentapetalae</taxon>
        <taxon>Caryophyllales</taxon>
        <taxon>Cactineae</taxon>
        <taxon>Cactaceae</taxon>
        <taxon>Cactoideae</taxon>
        <taxon>Echinocereeae</taxon>
        <taxon>Carnegiea</taxon>
    </lineage>
</organism>
<feature type="region of interest" description="Disordered" evidence="1">
    <location>
        <begin position="37"/>
        <end position="69"/>
    </location>
</feature>
<dbReference type="OrthoDB" id="1305300at2759"/>
<feature type="compositionally biased region" description="Basic and acidic residues" evidence="1">
    <location>
        <begin position="188"/>
        <end position="197"/>
    </location>
</feature>
<comment type="caution">
    <text evidence="2">The sequence shown here is derived from an EMBL/GenBank/DDBJ whole genome shotgun (WGS) entry which is preliminary data.</text>
</comment>
<name>A0A9Q1K6F0_9CARY</name>
<evidence type="ECO:0000313" key="3">
    <source>
        <dbReference type="Proteomes" id="UP001153076"/>
    </source>
</evidence>
<proteinExistence type="predicted"/>
<sequence length="197" mass="22566">MYCRTLVSEAKKQGKVCNKLLEPQNTNDQVGECSEYTVPTKHEPASKKQRKQHHTDSVQPTMKGAPKTTARKKVLFRHVKLEEPVSANTDLSVVTTRSWTGLLRHRMAPECNSEEERLKVSFSVVINWDTEKVRNRDKDEQLLGEYGKCRTIERIDYQNITRLAEADLEMYVQELQGGQPQQGGTGEMSRETTTKEQ</sequence>
<reference evidence="2" key="1">
    <citation type="submission" date="2022-04" db="EMBL/GenBank/DDBJ databases">
        <title>Carnegiea gigantea Genome sequencing and assembly v2.</title>
        <authorList>
            <person name="Copetti D."/>
            <person name="Sanderson M.J."/>
            <person name="Burquez A."/>
            <person name="Wojciechowski M.F."/>
        </authorList>
    </citation>
    <scope>NUCLEOTIDE SEQUENCE</scope>
    <source>
        <strain evidence="2">SGP5-SGP5p</strain>
        <tissue evidence="2">Aerial part</tissue>
    </source>
</reference>